<dbReference type="GO" id="GO:0016757">
    <property type="term" value="F:glycosyltransferase activity"/>
    <property type="evidence" value="ECO:0007669"/>
    <property type="project" value="InterPro"/>
</dbReference>
<dbReference type="InterPro" id="IPR001296">
    <property type="entry name" value="Glyco_trans_1"/>
</dbReference>
<dbReference type="Proteomes" id="UP000660861">
    <property type="component" value="Unassembled WGS sequence"/>
</dbReference>
<dbReference type="SUPFAM" id="SSF53756">
    <property type="entry name" value="UDP-Glycosyltransferase/glycogen phosphorylase"/>
    <property type="match status" value="1"/>
</dbReference>
<reference evidence="3" key="1">
    <citation type="submission" date="2020-08" db="EMBL/GenBank/DDBJ databases">
        <title>Genome public.</title>
        <authorList>
            <person name="Liu C."/>
            <person name="Sun Q."/>
        </authorList>
    </citation>
    <scope>NUCLEOTIDE SEQUENCE</scope>
    <source>
        <strain evidence="3">NSJ-54</strain>
    </source>
</reference>
<evidence type="ECO:0000313" key="4">
    <source>
        <dbReference type="Proteomes" id="UP000660861"/>
    </source>
</evidence>
<dbReference type="EMBL" id="JACRTC010000001">
    <property type="protein sequence ID" value="MBC8569471.1"/>
    <property type="molecule type" value="Genomic_DNA"/>
</dbReference>
<dbReference type="Gene3D" id="3.40.50.2000">
    <property type="entry name" value="Glycogen Phosphorylase B"/>
    <property type="match status" value="2"/>
</dbReference>
<organism evidence="3 4">
    <name type="scientific">Zongyangia hominis</name>
    <dbReference type="NCBI Taxonomy" id="2763677"/>
    <lineage>
        <taxon>Bacteria</taxon>
        <taxon>Bacillati</taxon>
        <taxon>Bacillota</taxon>
        <taxon>Clostridia</taxon>
        <taxon>Eubacteriales</taxon>
        <taxon>Oscillospiraceae</taxon>
        <taxon>Zongyangia</taxon>
    </lineage>
</organism>
<evidence type="ECO:0000313" key="3">
    <source>
        <dbReference type="EMBL" id="MBC8569471.1"/>
    </source>
</evidence>
<dbReference type="Pfam" id="PF13477">
    <property type="entry name" value="Glyco_trans_4_2"/>
    <property type="match status" value="1"/>
</dbReference>
<sequence length="361" mass="40226">MKIALIAPANSIHTVKWANAFVSRGHKVRLYSLPSHANQHEIIDERVQIVYLKTGGFKGYLLGGGELRRDIGRFAPDVVNAHYASGYGTLARMAKVHPLLLSVWGSDVYDFPLKSPLHKAMIWKNIQNSDQLASTSHVMAAQVKKLYPQYRKEIAVTPFGVDTARFSKREVEKECFTVGTVKLLKEKYGLTYLVRGFADFVKKLPEGERAQLLLYGGGEQEGELRELIHTLGLDGMATLCGAIPNMEVPQAISGMDVFCVPSVLNSESFGVSAVEAMACEVPVIASDVDGFTETVEDGVTGFLVPRRDAGAIAERLWQLYTDWELRQKMSRAGRERVERLYNWEDNVSTMETILKETAKLK</sequence>
<feature type="domain" description="Glycosyl transferase family 1" evidence="1">
    <location>
        <begin position="170"/>
        <end position="336"/>
    </location>
</feature>
<accession>A0A926ECK8</accession>
<gene>
    <name evidence="3" type="ORF">H8709_01320</name>
</gene>
<name>A0A926ECK8_9FIRM</name>
<dbReference type="PANTHER" id="PTHR12526:SF638">
    <property type="entry name" value="SPORE COAT PROTEIN SA"/>
    <property type="match status" value="1"/>
</dbReference>
<dbReference type="AlphaFoldDB" id="A0A926ECK8"/>
<dbReference type="RefSeq" id="WP_262396569.1">
    <property type="nucleotide sequence ID" value="NZ_JACRTC010000001.1"/>
</dbReference>
<dbReference type="InterPro" id="IPR028098">
    <property type="entry name" value="Glyco_trans_4-like_N"/>
</dbReference>
<protein>
    <submittedName>
        <fullName evidence="3">Glycosyltransferase</fullName>
    </submittedName>
</protein>
<keyword evidence="4" id="KW-1185">Reference proteome</keyword>
<dbReference type="Pfam" id="PF00534">
    <property type="entry name" value="Glycos_transf_1"/>
    <property type="match status" value="1"/>
</dbReference>
<evidence type="ECO:0000259" key="1">
    <source>
        <dbReference type="Pfam" id="PF00534"/>
    </source>
</evidence>
<feature type="domain" description="Glycosyltransferase subfamily 4-like N-terminal" evidence="2">
    <location>
        <begin position="2"/>
        <end position="136"/>
    </location>
</feature>
<comment type="caution">
    <text evidence="3">The sequence shown here is derived from an EMBL/GenBank/DDBJ whole genome shotgun (WGS) entry which is preliminary data.</text>
</comment>
<dbReference type="PANTHER" id="PTHR12526">
    <property type="entry name" value="GLYCOSYLTRANSFERASE"/>
    <property type="match status" value="1"/>
</dbReference>
<evidence type="ECO:0000259" key="2">
    <source>
        <dbReference type="Pfam" id="PF13477"/>
    </source>
</evidence>
<proteinExistence type="predicted"/>